<protein>
    <submittedName>
        <fullName evidence="2">Uncharacterized protein</fullName>
    </submittedName>
</protein>
<name>D9S4G9_FIBSS</name>
<evidence type="ECO:0000256" key="1">
    <source>
        <dbReference type="SAM" id="Phobius"/>
    </source>
</evidence>
<evidence type="ECO:0000313" key="2">
    <source>
        <dbReference type="EMBL" id="ADL25759.1"/>
    </source>
</evidence>
<feature type="transmembrane region" description="Helical" evidence="1">
    <location>
        <begin position="21"/>
        <end position="40"/>
    </location>
</feature>
<evidence type="ECO:0000313" key="3">
    <source>
        <dbReference type="Proteomes" id="UP000000517"/>
    </source>
</evidence>
<keyword evidence="1" id="KW-0812">Transmembrane</keyword>
<keyword evidence="1" id="KW-1133">Transmembrane helix</keyword>
<keyword evidence="1" id="KW-0472">Membrane</keyword>
<dbReference type="Proteomes" id="UP000000517">
    <property type="component" value="Chromosome"/>
</dbReference>
<gene>
    <name evidence="2" type="ordered locus">FSU_0103</name>
</gene>
<dbReference type="KEGG" id="fsc:FSU_0103"/>
<dbReference type="EMBL" id="CP002158">
    <property type="protein sequence ID" value="ADL25759.1"/>
    <property type="molecule type" value="Genomic_DNA"/>
</dbReference>
<accession>D9S4G9</accession>
<proteinExistence type="predicted"/>
<organism evidence="2 3">
    <name type="scientific">Fibrobacter succinogenes (strain ATCC 19169 / S85)</name>
    <dbReference type="NCBI Taxonomy" id="59374"/>
    <lineage>
        <taxon>Bacteria</taxon>
        <taxon>Pseudomonadati</taxon>
        <taxon>Fibrobacterota</taxon>
        <taxon>Fibrobacteria</taxon>
        <taxon>Fibrobacterales</taxon>
        <taxon>Fibrobacteraceae</taxon>
        <taxon>Fibrobacter</taxon>
    </lineage>
</organism>
<reference evidence="3" key="1">
    <citation type="submission" date="2010-08" db="EMBL/GenBank/DDBJ databases">
        <title>Complete sequence of Fibrobacter succinogenes subsp. succinogenes S85.</title>
        <authorList>
            <person name="Durkin A.S."/>
            <person name="Nelson K.E."/>
            <person name="Morrison M."/>
            <person name="Forsberg C.W."/>
            <person name="Wilson D.B."/>
            <person name="Russell J.B."/>
            <person name="Cann I.K.O."/>
            <person name="Mackie R.I."/>
            <person name="White B.A."/>
        </authorList>
    </citation>
    <scope>NUCLEOTIDE SEQUENCE [LARGE SCALE GENOMIC DNA]</scope>
    <source>
        <strain evidence="3">ATCC 19169 / S85</strain>
    </source>
</reference>
<dbReference type="HOGENOM" id="CLU_2806128_0_0_0"/>
<sequence length="67" mass="7587">MNNMKERIQKIYQDALVYLKSLNWIVLLGIAAFSIALAIINNIRVDDAKSVDWIGTQDVLEKPADIL</sequence>
<dbReference type="PATRIC" id="fig|59374.8.peg.99"/>
<dbReference type="STRING" id="59374.FSU_0103"/>
<dbReference type="AlphaFoldDB" id="D9S4G9"/>